<dbReference type="GO" id="GO:0007623">
    <property type="term" value="P:circadian rhythm"/>
    <property type="evidence" value="ECO:0007669"/>
    <property type="project" value="UniProtKB-ARBA"/>
</dbReference>
<dbReference type="Proteomes" id="UP000007801">
    <property type="component" value="Unassembled WGS sequence"/>
</dbReference>
<feature type="chain" id="PRO_5002793223" evidence="4">
    <location>
        <begin position="19"/>
        <end position="251"/>
    </location>
</feature>
<name>B3MH69_DROAN</name>
<keyword evidence="2" id="KW-0090">Biological rhythms</keyword>
<accession>B3MH69</accession>
<gene>
    <name evidence="5" type="primary">Dana\GF11740</name>
    <name evidence="5" type="synonym">dana_GLEANR_11773</name>
    <name evidence="5" type="ORF">GF11740</name>
</gene>
<dbReference type="OMA" id="SFIEYRQ"/>
<dbReference type="FunFam" id="3.15.10.30:FF:000001">
    <property type="entry name" value="Takeout-like protein 1"/>
    <property type="match status" value="1"/>
</dbReference>
<dbReference type="InterPro" id="IPR038606">
    <property type="entry name" value="To_sf"/>
</dbReference>
<feature type="signal peptide" evidence="4">
    <location>
        <begin position="1"/>
        <end position="18"/>
    </location>
</feature>
<organism evidence="5 6">
    <name type="scientific">Drosophila ananassae</name>
    <name type="common">Fruit fly</name>
    <dbReference type="NCBI Taxonomy" id="7217"/>
    <lineage>
        <taxon>Eukaryota</taxon>
        <taxon>Metazoa</taxon>
        <taxon>Ecdysozoa</taxon>
        <taxon>Arthropoda</taxon>
        <taxon>Hexapoda</taxon>
        <taxon>Insecta</taxon>
        <taxon>Pterygota</taxon>
        <taxon>Neoptera</taxon>
        <taxon>Endopterygota</taxon>
        <taxon>Diptera</taxon>
        <taxon>Brachycera</taxon>
        <taxon>Muscomorpha</taxon>
        <taxon>Ephydroidea</taxon>
        <taxon>Drosophilidae</taxon>
        <taxon>Drosophila</taxon>
        <taxon>Sophophora</taxon>
    </lineage>
</organism>
<evidence type="ECO:0000313" key="6">
    <source>
        <dbReference type="Proteomes" id="UP000007801"/>
    </source>
</evidence>
<evidence type="ECO:0000256" key="4">
    <source>
        <dbReference type="SAM" id="SignalP"/>
    </source>
</evidence>
<evidence type="ECO:0000256" key="2">
    <source>
        <dbReference type="ARBA" id="ARBA00023108"/>
    </source>
</evidence>
<dbReference type="PANTHER" id="PTHR11008:SF32">
    <property type="entry name" value="CIRCADIAN CLOCK-CONTROLLED PROTEIN DAYWAKE-RELATED"/>
    <property type="match status" value="1"/>
</dbReference>
<dbReference type="InParanoid" id="B3MH69"/>
<dbReference type="AlphaFoldDB" id="B3MH69"/>
<comment type="similarity">
    <text evidence="3">Belongs to the TO family.</text>
</comment>
<dbReference type="SMART" id="SM00700">
    <property type="entry name" value="JHBP"/>
    <property type="match status" value="1"/>
</dbReference>
<dbReference type="SMR" id="B3MH69"/>
<dbReference type="Pfam" id="PF06585">
    <property type="entry name" value="JHBP"/>
    <property type="match status" value="1"/>
</dbReference>
<evidence type="ECO:0000256" key="3">
    <source>
        <dbReference type="ARBA" id="ARBA00060902"/>
    </source>
</evidence>
<dbReference type="PANTHER" id="PTHR11008">
    <property type="entry name" value="PROTEIN TAKEOUT-LIKE PROTEIN"/>
    <property type="match status" value="1"/>
</dbReference>
<keyword evidence="6" id="KW-1185">Reference proteome</keyword>
<dbReference type="OrthoDB" id="6591956at2759"/>
<proteinExistence type="inferred from homology"/>
<keyword evidence="1 4" id="KW-0732">Signal</keyword>
<dbReference type="Gene3D" id="3.15.10.30">
    <property type="entry name" value="Haemolymph juvenile hormone binding protein"/>
    <property type="match status" value="1"/>
</dbReference>
<dbReference type="InterPro" id="IPR010562">
    <property type="entry name" value="Haemolymph_juvenile_hormone-bd"/>
</dbReference>
<dbReference type="PhylomeDB" id="B3MH69"/>
<evidence type="ECO:0000313" key="5">
    <source>
        <dbReference type="EMBL" id="EDV36846.1"/>
    </source>
</evidence>
<dbReference type="eggNOG" id="ENOG502TBB9">
    <property type="taxonomic scope" value="Eukaryota"/>
</dbReference>
<protein>
    <submittedName>
        <fullName evidence="5">Uncharacterized protein</fullName>
    </submittedName>
</protein>
<evidence type="ECO:0000256" key="1">
    <source>
        <dbReference type="ARBA" id="ARBA00022729"/>
    </source>
</evidence>
<dbReference type="GO" id="GO:0005615">
    <property type="term" value="C:extracellular space"/>
    <property type="evidence" value="ECO:0007669"/>
    <property type="project" value="TreeGrafter"/>
</dbReference>
<sequence length="251" mass="29866">MQYPFGLFLFLIFPVVSSWMEIPFNIHRCRFGNETCLVESLNSYIKTFAKGIPEKYFRPFNRLSGPNFPLFNDSTDLPIGLRLNLKNLTLNGLENATVLSVKGFEQDPTQKKILIEIRIPRLECVAKFDFDTKLLLFRASGNGSFNVDAQNFHLNISFKVFVEFRQGKRYLRVYDMDFNVDLDRCILSLDNLYEWNTDLSIVLNRVMNEHWLEFWNELESRFLPYFSRMGVDRLSRFFYYFSYDEMFINDQ</sequence>
<dbReference type="HOGENOM" id="CLU_069908_0_2_1"/>
<dbReference type="EMBL" id="CH902619">
    <property type="protein sequence ID" value="EDV36846.1"/>
    <property type="molecule type" value="Genomic_DNA"/>
</dbReference>
<reference evidence="5 6" key="1">
    <citation type="journal article" date="2007" name="Nature">
        <title>Evolution of genes and genomes on the Drosophila phylogeny.</title>
        <authorList>
            <consortium name="Drosophila 12 Genomes Consortium"/>
            <person name="Clark A.G."/>
            <person name="Eisen M.B."/>
            <person name="Smith D.R."/>
            <person name="Bergman C.M."/>
            <person name="Oliver B."/>
            <person name="Markow T.A."/>
            <person name="Kaufman T.C."/>
            <person name="Kellis M."/>
            <person name="Gelbart W."/>
            <person name="Iyer V.N."/>
            <person name="Pollard D.A."/>
            <person name="Sackton T.B."/>
            <person name="Larracuente A.M."/>
            <person name="Singh N.D."/>
            <person name="Abad J.P."/>
            <person name="Abt D.N."/>
            <person name="Adryan B."/>
            <person name="Aguade M."/>
            <person name="Akashi H."/>
            <person name="Anderson W.W."/>
            <person name="Aquadro C.F."/>
            <person name="Ardell D.H."/>
            <person name="Arguello R."/>
            <person name="Artieri C.G."/>
            <person name="Barbash D.A."/>
            <person name="Barker D."/>
            <person name="Barsanti P."/>
            <person name="Batterham P."/>
            <person name="Batzoglou S."/>
            <person name="Begun D."/>
            <person name="Bhutkar A."/>
            <person name="Blanco E."/>
            <person name="Bosak S.A."/>
            <person name="Bradley R.K."/>
            <person name="Brand A.D."/>
            <person name="Brent M.R."/>
            <person name="Brooks A.N."/>
            <person name="Brown R.H."/>
            <person name="Butlin R.K."/>
            <person name="Caggese C."/>
            <person name="Calvi B.R."/>
            <person name="Bernardo de Carvalho A."/>
            <person name="Caspi A."/>
            <person name="Castrezana S."/>
            <person name="Celniker S.E."/>
            <person name="Chang J.L."/>
            <person name="Chapple C."/>
            <person name="Chatterji S."/>
            <person name="Chinwalla A."/>
            <person name="Civetta A."/>
            <person name="Clifton S.W."/>
            <person name="Comeron J.M."/>
            <person name="Costello J.C."/>
            <person name="Coyne J.A."/>
            <person name="Daub J."/>
            <person name="David R.G."/>
            <person name="Delcher A.L."/>
            <person name="Delehaunty K."/>
            <person name="Do C.B."/>
            <person name="Ebling H."/>
            <person name="Edwards K."/>
            <person name="Eickbush T."/>
            <person name="Evans J.D."/>
            <person name="Filipski A."/>
            <person name="Findeiss S."/>
            <person name="Freyhult E."/>
            <person name="Fulton L."/>
            <person name="Fulton R."/>
            <person name="Garcia A.C."/>
            <person name="Gardiner A."/>
            <person name="Garfield D.A."/>
            <person name="Garvin B.E."/>
            <person name="Gibson G."/>
            <person name="Gilbert D."/>
            <person name="Gnerre S."/>
            <person name="Godfrey J."/>
            <person name="Good R."/>
            <person name="Gotea V."/>
            <person name="Gravely B."/>
            <person name="Greenberg A.J."/>
            <person name="Griffiths-Jones S."/>
            <person name="Gross S."/>
            <person name="Guigo R."/>
            <person name="Gustafson E.A."/>
            <person name="Haerty W."/>
            <person name="Hahn M.W."/>
            <person name="Halligan D.L."/>
            <person name="Halpern A.L."/>
            <person name="Halter G.M."/>
            <person name="Han M.V."/>
            <person name="Heger A."/>
            <person name="Hillier L."/>
            <person name="Hinrichs A.S."/>
            <person name="Holmes I."/>
            <person name="Hoskins R.A."/>
            <person name="Hubisz M.J."/>
            <person name="Hultmark D."/>
            <person name="Huntley M.A."/>
            <person name="Jaffe D.B."/>
            <person name="Jagadeeshan S."/>
            <person name="Jeck W.R."/>
            <person name="Johnson J."/>
            <person name="Jones C.D."/>
            <person name="Jordan W.C."/>
            <person name="Karpen G.H."/>
            <person name="Kataoka E."/>
            <person name="Keightley P.D."/>
            <person name="Kheradpour P."/>
            <person name="Kirkness E.F."/>
            <person name="Koerich L.B."/>
            <person name="Kristiansen K."/>
            <person name="Kudrna D."/>
            <person name="Kulathinal R.J."/>
            <person name="Kumar S."/>
            <person name="Kwok R."/>
            <person name="Lander E."/>
            <person name="Langley C.H."/>
            <person name="Lapoint R."/>
            <person name="Lazzaro B.P."/>
            <person name="Lee S.J."/>
            <person name="Levesque L."/>
            <person name="Li R."/>
            <person name="Lin C.F."/>
            <person name="Lin M.F."/>
            <person name="Lindblad-Toh K."/>
            <person name="Llopart A."/>
            <person name="Long M."/>
            <person name="Low L."/>
            <person name="Lozovsky E."/>
            <person name="Lu J."/>
            <person name="Luo M."/>
            <person name="Machado C.A."/>
            <person name="Makalowski W."/>
            <person name="Marzo M."/>
            <person name="Matsuda M."/>
            <person name="Matzkin L."/>
            <person name="McAllister B."/>
            <person name="McBride C.S."/>
            <person name="McKernan B."/>
            <person name="McKernan K."/>
            <person name="Mendez-Lago M."/>
            <person name="Minx P."/>
            <person name="Mollenhauer M.U."/>
            <person name="Montooth K."/>
            <person name="Mount S.M."/>
            <person name="Mu X."/>
            <person name="Myers E."/>
            <person name="Negre B."/>
            <person name="Newfeld S."/>
            <person name="Nielsen R."/>
            <person name="Noor M.A."/>
            <person name="O'Grady P."/>
            <person name="Pachter L."/>
            <person name="Papaceit M."/>
            <person name="Parisi M.J."/>
            <person name="Parisi M."/>
            <person name="Parts L."/>
            <person name="Pedersen J.S."/>
            <person name="Pesole G."/>
            <person name="Phillippy A.M."/>
            <person name="Ponting C.P."/>
            <person name="Pop M."/>
            <person name="Porcelli D."/>
            <person name="Powell J.R."/>
            <person name="Prohaska S."/>
            <person name="Pruitt K."/>
            <person name="Puig M."/>
            <person name="Quesneville H."/>
            <person name="Ram K.R."/>
            <person name="Rand D."/>
            <person name="Rasmussen M.D."/>
            <person name="Reed L.K."/>
            <person name="Reenan R."/>
            <person name="Reily A."/>
            <person name="Remington K.A."/>
            <person name="Rieger T.T."/>
            <person name="Ritchie M.G."/>
            <person name="Robin C."/>
            <person name="Rogers Y.H."/>
            <person name="Rohde C."/>
            <person name="Rozas J."/>
            <person name="Rubenfield M.J."/>
            <person name="Ruiz A."/>
            <person name="Russo S."/>
            <person name="Salzberg S.L."/>
            <person name="Sanchez-Gracia A."/>
            <person name="Saranga D.J."/>
            <person name="Sato H."/>
            <person name="Schaeffer S.W."/>
            <person name="Schatz M.C."/>
            <person name="Schlenke T."/>
            <person name="Schwartz R."/>
            <person name="Segarra C."/>
            <person name="Singh R.S."/>
            <person name="Sirot L."/>
            <person name="Sirota M."/>
            <person name="Sisneros N.B."/>
            <person name="Smith C.D."/>
            <person name="Smith T.F."/>
            <person name="Spieth J."/>
            <person name="Stage D.E."/>
            <person name="Stark A."/>
            <person name="Stephan W."/>
            <person name="Strausberg R.L."/>
            <person name="Strempel S."/>
            <person name="Sturgill D."/>
            <person name="Sutton G."/>
            <person name="Sutton G.G."/>
            <person name="Tao W."/>
            <person name="Teichmann S."/>
            <person name="Tobari Y.N."/>
            <person name="Tomimura Y."/>
            <person name="Tsolas J.M."/>
            <person name="Valente V.L."/>
            <person name="Venter E."/>
            <person name="Venter J.C."/>
            <person name="Vicario S."/>
            <person name="Vieira F.G."/>
            <person name="Vilella A.J."/>
            <person name="Villasante A."/>
            <person name="Walenz B."/>
            <person name="Wang J."/>
            <person name="Wasserman M."/>
            <person name="Watts T."/>
            <person name="Wilson D."/>
            <person name="Wilson R.K."/>
            <person name="Wing R.A."/>
            <person name="Wolfner M.F."/>
            <person name="Wong A."/>
            <person name="Wong G.K."/>
            <person name="Wu C.I."/>
            <person name="Wu G."/>
            <person name="Yamamoto D."/>
            <person name="Yang H.P."/>
            <person name="Yang S.P."/>
            <person name="Yorke J.A."/>
            <person name="Yoshida K."/>
            <person name="Zdobnov E."/>
            <person name="Zhang P."/>
            <person name="Zhang Y."/>
            <person name="Zimin A.V."/>
            <person name="Baldwin J."/>
            <person name="Abdouelleil A."/>
            <person name="Abdulkadir J."/>
            <person name="Abebe A."/>
            <person name="Abera B."/>
            <person name="Abreu J."/>
            <person name="Acer S.C."/>
            <person name="Aftuck L."/>
            <person name="Alexander A."/>
            <person name="An P."/>
            <person name="Anderson E."/>
            <person name="Anderson S."/>
            <person name="Arachi H."/>
            <person name="Azer M."/>
            <person name="Bachantsang P."/>
            <person name="Barry A."/>
            <person name="Bayul T."/>
            <person name="Berlin A."/>
            <person name="Bessette D."/>
            <person name="Bloom T."/>
            <person name="Blye J."/>
            <person name="Boguslavskiy L."/>
            <person name="Bonnet C."/>
            <person name="Boukhgalter B."/>
            <person name="Bourzgui I."/>
            <person name="Brown A."/>
            <person name="Cahill P."/>
            <person name="Channer S."/>
            <person name="Cheshatsang Y."/>
            <person name="Chuda L."/>
            <person name="Citroen M."/>
            <person name="Collymore A."/>
            <person name="Cooke P."/>
            <person name="Costello M."/>
            <person name="D'Aco K."/>
            <person name="Daza R."/>
            <person name="De Haan G."/>
            <person name="DeGray S."/>
            <person name="DeMaso C."/>
            <person name="Dhargay N."/>
            <person name="Dooley K."/>
            <person name="Dooley E."/>
            <person name="Doricent M."/>
            <person name="Dorje P."/>
            <person name="Dorjee K."/>
            <person name="Dupes A."/>
            <person name="Elong R."/>
            <person name="Falk J."/>
            <person name="Farina A."/>
            <person name="Faro S."/>
            <person name="Ferguson D."/>
            <person name="Fisher S."/>
            <person name="Foley C.D."/>
            <person name="Franke A."/>
            <person name="Friedrich D."/>
            <person name="Gadbois L."/>
            <person name="Gearin G."/>
            <person name="Gearin C.R."/>
            <person name="Giannoukos G."/>
            <person name="Goode T."/>
            <person name="Graham J."/>
            <person name="Grandbois E."/>
            <person name="Grewal S."/>
            <person name="Gyaltsen K."/>
            <person name="Hafez N."/>
            <person name="Hagos B."/>
            <person name="Hall J."/>
            <person name="Henson C."/>
            <person name="Hollinger A."/>
            <person name="Honan T."/>
            <person name="Huard M.D."/>
            <person name="Hughes L."/>
            <person name="Hurhula B."/>
            <person name="Husby M.E."/>
            <person name="Kamat A."/>
            <person name="Kanga B."/>
            <person name="Kashin S."/>
            <person name="Khazanovich D."/>
            <person name="Kisner P."/>
            <person name="Lance K."/>
            <person name="Lara M."/>
            <person name="Lee W."/>
            <person name="Lennon N."/>
            <person name="Letendre F."/>
            <person name="LeVine R."/>
            <person name="Lipovsky A."/>
            <person name="Liu X."/>
            <person name="Liu J."/>
            <person name="Liu S."/>
            <person name="Lokyitsang T."/>
            <person name="Lokyitsang Y."/>
            <person name="Lubonja R."/>
            <person name="Lui A."/>
            <person name="MacDonald P."/>
            <person name="Magnisalis V."/>
            <person name="Maru K."/>
            <person name="Matthews C."/>
            <person name="McCusker W."/>
            <person name="McDonough S."/>
            <person name="Mehta T."/>
            <person name="Meldrim J."/>
            <person name="Meneus L."/>
            <person name="Mihai O."/>
            <person name="Mihalev A."/>
            <person name="Mihova T."/>
            <person name="Mittelman R."/>
            <person name="Mlenga V."/>
            <person name="Montmayeur A."/>
            <person name="Mulrain L."/>
            <person name="Navidi A."/>
            <person name="Naylor J."/>
            <person name="Negash T."/>
            <person name="Nguyen T."/>
            <person name="Nguyen N."/>
            <person name="Nicol R."/>
            <person name="Norbu C."/>
            <person name="Norbu N."/>
            <person name="Novod N."/>
            <person name="O'Neill B."/>
            <person name="Osman S."/>
            <person name="Markiewicz E."/>
            <person name="Oyono O.L."/>
            <person name="Patti C."/>
            <person name="Phunkhang P."/>
            <person name="Pierre F."/>
            <person name="Priest M."/>
            <person name="Raghuraman S."/>
            <person name="Rege F."/>
            <person name="Reyes R."/>
            <person name="Rise C."/>
            <person name="Rogov P."/>
            <person name="Ross K."/>
            <person name="Ryan E."/>
            <person name="Settipalli S."/>
            <person name="Shea T."/>
            <person name="Sherpa N."/>
            <person name="Shi L."/>
            <person name="Shih D."/>
            <person name="Sparrow T."/>
            <person name="Spaulding J."/>
            <person name="Stalker J."/>
            <person name="Stange-Thomann N."/>
            <person name="Stavropoulos S."/>
            <person name="Stone C."/>
            <person name="Strader C."/>
            <person name="Tesfaye S."/>
            <person name="Thomson T."/>
            <person name="Thoulutsang Y."/>
            <person name="Thoulutsang D."/>
            <person name="Topham K."/>
            <person name="Topping I."/>
            <person name="Tsamla T."/>
            <person name="Vassiliev H."/>
            <person name="Vo A."/>
            <person name="Wangchuk T."/>
            <person name="Wangdi T."/>
            <person name="Weiand M."/>
            <person name="Wilkinson J."/>
            <person name="Wilson A."/>
            <person name="Yadav S."/>
            <person name="Young G."/>
            <person name="Yu Q."/>
            <person name="Zembek L."/>
            <person name="Zhong D."/>
            <person name="Zimmer A."/>
            <person name="Zwirko Z."/>
            <person name="Jaffe D.B."/>
            <person name="Alvarez P."/>
            <person name="Brockman W."/>
            <person name="Butler J."/>
            <person name="Chin C."/>
            <person name="Gnerre S."/>
            <person name="Grabherr M."/>
            <person name="Kleber M."/>
            <person name="Mauceli E."/>
            <person name="MacCallum I."/>
        </authorList>
    </citation>
    <scope>NUCLEOTIDE SEQUENCE [LARGE SCALE GENOMIC DNA]</scope>
    <source>
        <strain evidence="6">Tucson 14024-0371.13</strain>
    </source>
</reference>
<dbReference type="STRING" id="7217.B3MH69"/>